<proteinExistence type="predicted"/>
<dbReference type="EMBL" id="CACRTG010000002">
    <property type="protein sequence ID" value="VYS84903.1"/>
    <property type="molecule type" value="Genomic_DNA"/>
</dbReference>
<feature type="transmembrane region" description="Helical" evidence="1">
    <location>
        <begin position="225"/>
        <end position="249"/>
    </location>
</feature>
<evidence type="ECO:0000256" key="1">
    <source>
        <dbReference type="SAM" id="Phobius"/>
    </source>
</evidence>
<organism evidence="2">
    <name type="scientific">[Clostridium] nexile</name>
    <dbReference type="NCBI Taxonomy" id="29361"/>
    <lineage>
        <taxon>Bacteria</taxon>
        <taxon>Bacillati</taxon>
        <taxon>Bacillota</taxon>
        <taxon>Clostridia</taxon>
        <taxon>Lachnospirales</taxon>
        <taxon>Lachnospiraceae</taxon>
        <taxon>Tyzzerella</taxon>
    </lineage>
</organism>
<dbReference type="PANTHER" id="PTHR41771">
    <property type="entry name" value="MEMBRANE PROTEIN-RELATED"/>
    <property type="match status" value="1"/>
</dbReference>
<keyword evidence="1" id="KW-0812">Transmembrane</keyword>
<accession>A0A6N2RUB9</accession>
<evidence type="ECO:0000313" key="2">
    <source>
        <dbReference type="EMBL" id="VYS84903.1"/>
    </source>
</evidence>
<dbReference type="Pfam" id="PF07907">
    <property type="entry name" value="YibE_F"/>
    <property type="match status" value="1"/>
</dbReference>
<name>A0A6N2RUB9_9FIRM</name>
<dbReference type="InterPro" id="IPR012507">
    <property type="entry name" value="YibE_F"/>
</dbReference>
<feature type="transmembrane region" description="Helical" evidence="1">
    <location>
        <begin position="105"/>
        <end position="122"/>
    </location>
</feature>
<reference evidence="2" key="1">
    <citation type="submission" date="2019-11" db="EMBL/GenBank/DDBJ databases">
        <authorList>
            <person name="Feng L."/>
        </authorList>
    </citation>
    <scope>NUCLEOTIDE SEQUENCE</scope>
    <source>
        <strain evidence="2">CnexileLFYP112</strain>
    </source>
</reference>
<dbReference type="AlphaFoldDB" id="A0A6N2RUB9"/>
<sequence>MYILVLLFVANDAWIYKTPIAKITHVKEEQTASRKAVRGGKELYYKQTMEARILNGTEKGQNIVLKNTYTSSMITGQKYHKGDKVLLNSNGGKATGTIKTLKRDTYLAAIFGVILFLLIGITKKQGLRTIFTMIVNLVIYSAGFLLYLRGYDILRVCNVLAVVFTLVTIFFLTGLDRKTVAAILSTLCVLALIMGIFLFTMNHTAALDYSMMEYLGSTEHPEDVFVAEVLFAGLGAIMDVAVTLSAAMGELIRKKPDISIKKLYLSGREVGYDIMGTMISVLLFTFAAGLIPSFLIRMNNEVAFFTNVRLYIPFEISRFLIESIGIVAAIPISIVVASALFKLQIRKGREK</sequence>
<feature type="transmembrane region" description="Helical" evidence="1">
    <location>
        <begin position="316"/>
        <end position="341"/>
    </location>
</feature>
<feature type="transmembrane region" description="Helical" evidence="1">
    <location>
        <begin position="153"/>
        <end position="173"/>
    </location>
</feature>
<dbReference type="PANTHER" id="PTHR41771:SF1">
    <property type="entry name" value="MEMBRANE PROTEIN"/>
    <property type="match status" value="1"/>
</dbReference>
<keyword evidence="1" id="KW-1133">Transmembrane helix</keyword>
<feature type="transmembrane region" description="Helical" evidence="1">
    <location>
        <begin position="270"/>
        <end position="296"/>
    </location>
</feature>
<protein>
    <submittedName>
        <fullName evidence="2">YibE/F-like protein</fullName>
    </submittedName>
</protein>
<gene>
    <name evidence="2" type="ORF">CNLFYP112_01029</name>
</gene>
<feature type="transmembrane region" description="Helical" evidence="1">
    <location>
        <begin position="180"/>
        <end position="205"/>
    </location>
</feature>
<keyword evidence="1" id="KW-0472">Membrane</keyword>
<feature type="transmembrane region" description="Helical" evidence="1">
    <location>
        <begin position="129"/>
        <end position="147"/>
    </location>
</feature>